<name>A0A821PEA9_9NEOP</name>
<proteinExistence type="predicted"/>
<evidence type="ECO:0000313" key="2">
    <source>
        <dbReference type="Proteomes" id="UP000663880"/>
    </source>
</evidence>
<dbReference type="OrthoDB" id="7255503at2759"/>
<reference evidence="1" key="1">
    <citation type="submission" date="2021-02" db="EMBL/GenBank/DDBJ databases">
        <authorList>
            <person name="Steward A R."/>
        </authorList>
    </citation>
    <scope>NUCLEOTIDE SEQUENCE</scope>
</reference>
<gene>
    <name evidence="1" type="ORF">PMACD_LOCUS3718</name>
</gene>
<dbReference type="AlphaFoldDB" id="A0A821PEA9"/>
<keyword evidence="2" id="KW-1185">Reference proteome</keyword>
<protein>
    <submittedName>
        <fullName evidence="1">Uncharacterized protein</fullName>
    </submittedName>
</protein>
<comment type="caution">
    <text evidence="1">The sequence shown here is derived from an EMBL/GenBank/DDBJ whole genome shotgun (WGS) entry which is preliminary data.</text>
</comment>
<organism evidence="1 2">
    <name type="scientific">Pieris macdunnoughi</name>
    <dbReference type="NCBI Taxonomy" id="345717"/>
    <lineage>
        <taxon>Eukaryota</taxon>
        <taxon>Metazoa</taxon>
        <taxon>Ecdysozoa</taxon>
        <taxon>Arthropoda</taxon>
        <taxon>Hexapoda</taxon>
        <taxon>Insecta</taxon>
        <taxon>Pterygota</taxon>
        <taxon>Neoptera</taxon>
        <taxon>Endopterygota</taxon>
        <taxon>Lepidoptera</taxon>
        <taxon>Glossata</taxon>
        <taxon>Ditrysia</taxon>
        <taxon>Papilionoidea</taxon>
        <taxon>Pieridae</taxon>
        <taxon>Pierinae</taxon>
        <taxon>Pieris</taxon>
    </lineage>
</organism>
<dbReference type="Proteomes" id="UP000663880">
    <property type="component" value="Unassembled WGS sequence"/>
</dbReference>
<dbReference type="EMBL" id="CAJOBZ010000006">
    <property type="protein sequence ID" value="CAF4805633.1"/>
    <property type="molecule type" value="Genomic_DNA"/>
</dbReference>
<sequence length="106" mass="12408">MISGEYENIHRIIAVYYHFLNPVSLKPHIQYKVELSKLKDILDAVNYKEWLLKGSRRWLPNGEAPFPGYCRAPGNEKCLPVLCNCEKLTEIWKKMKKEGGIKPKYK</sequence>
<evidence type="ECO:0000313" key="1">
    <source>
        <dbReference type="EMBL" id="CAF4805633.1"/>
    </source>
</evidence>
<accession>A0A821PEA9</accession>